<dbReference type="AlphaFoldDB" id="A0A091BZ42"/>
<name>A0A091BZ42_9ENTE</name>
<dbReference type="EMBL" id="JPVT01000246">
    <property type="protein sequence ID" value="KFN89067.1"/>
    <property type="molecule type" value="Genomic_DNA"/>
</dbReference>
<dbReference type="Proteomes" id="UP000029381">
    <property type="component" value="Unassembled WGS sequence"/>
</dbReference>
<protein>
    <submittedName>
        <fullName evidence="1">Uncharacterized protein</fullName>
    </submittedName>
</protein>
<evidence type="ECO:0000313" key="1">
    <source>
        <dbReference type="EMBL" id="KFN89067.1"/>
    </source>
</evidence>
<gene>
    <name evidence="1" type="ORF">TMU3MR103_2231</name>
</gene>
<sequence>MKKHNGAKKPNLMNYQELVIGLPLFILNMLKLTDKIVQ</sequence>
<evidence type="ECO:0000313" key="2">
    <source>
        <dbReference type="Proteomes" id="UP000029381"/>
    </source>
</evidence>
<proteinExistence type="predicted"/>
<organism evidence="1 2">
    <name type="scientific">Tetragenococcus muriaticus 3MR10-3</name>
    <dbReference type="NCBI Taxonomy" id="1302648"/>
    <lineage>
        <taxon>Bacteria</taxon>
        <taxon>Bacillati</taxon>
        <taxon>Bacillota</taxon>
        <taxon>Bacilli</taxon>
        <taxon>Lactobacillales</taxon>
        <taxon>Enterococcaceae</taxon>
        <taxon>Tetragenococcus</taxon>
    </lineage>
</organism>
<keyword evidence="2" id="KW-1185">Reference proteome</keyword>
<dbReference type="PATRIC" id="fig|1302648.3.peg.2184"/>
<reference evidence="1 2" key="1">
    <citation type="submission" date="2014-08" db="EMBL/GenBank/DDBJ databases">
        <title>Genome sequence of Tetragenococcus muriaticus.</title>
        <authorList>
            <person name="Chuea-nongthon C."/>
            <person name="Rodtong S."/>
            <person name="Yongsawatdigul J."/>
            <person name="Steele J.L."/>
            <person name="Liu X.-y."/>
            <person name="Speers J."/>
            <person name="Glasner J.D."/>
            <person name="Neeno-Eckwall E.C."/>
        </authorList>
    </citation>
    <scope>NUCLEOTIDE SEQUENCE [LARGE SCALE GENOMIC DNA]</scope>
    <source>
        <strain evidence="1 2">3MR10-3</strain>
    </source>
</reference>
<accession>A0A091BZ42</accession>
<comment type="caution">
    <text evidence="1">The sequence shown here is derived from an EMBL/GenBank/DDBJ whole genome shotgun (WGS) entry which is preliminary data.</text>
</comment>